<comment type="caution">
    <text evidence="1">The sequence shown here is derived from an EMBL/GenBank/DDBJ whole genome shotgun (WGS) entry which is preliminary data.</text>
</comment>
<evidence type="ECO:0000313" key="1">
    <source>
        <dbReference type="EMBL" id="GMF21004.1"/>
    </source>
</evidence>
<reference evidence="1" key="1">
    <citation type="submission" date="2023-04" db="EMBL/GenBank/DDBJ databases">
        <title>Phytophthora lilii NBRC 32176.</title>
        <authorList>
            <person name="Ichikawa N."/>
            <person name="Sato H."/>
            <person name="Tonouchi N."/>
        </authorList>
    </citation>
    <scope>NUCLEOTIDE SEQUENCE</scope>
    <source>
        <strain evidence="1">NBRC 32176</strain>
    </source>
</reference>
<accession>A0A9W6TWJ2</accession>
<name>A0A9W6TWJ2_9STRA</name>
<protein>
    <submittedName>
        <fullName evidence="1">Unnamed protein product</fullName>
    </submittedName>
</protein>
<keyword evidence="2" id="KW-1185">Reference proteome</keyword>
<organism evidence="1 2">
    <name type="scientific">Phytophthora lilii</name>
    <dbReference type="NCBI Taxonomy" id="2077276"/>
    <lineage>
        <taxon>Eukaryota</taxon>
        <taxon>Sar</taxon>
        <taxon>Stramenopiles</taxon>
        <taxon>Oomycota</taxon>
        <taxon>Peronosporomycetes</taxon>
        <taxon>Peronosporales</taxon>
        <taxon>Peronosporaceae</taxon>
        <taxon>Phytophthora</taxon>
    </lineage>
</organism>
<sequence>MARRAAAAPLGWRRRVTLLTSNKEISYCFIVQLASFSMSQISMDVDSDSDSYFQETKIDEFQLAANKQEAKVNKLGRRGWMKDSGEIGDSSIVQEVEDR</sequence>
<evidence type="ECO:0000313" key="2">
    <source>
        <dbReference type="Proteomes" id="UP001165083"/>
    </source>
</evidence>
<dbReference type="EMBL" id="BSXW01000393">
    <property type="protein sequence ID" value="GMF21004.1"/>
    <property type="molecule type" value="Genomic_DNA"/>
</dbReference>
<dbReference type="Proteomes" id="UP001165083">
    <property type="component" value="Unassembled WGS sequence"/>
</dbReference>
<dbReference type="AlphaFoldDB" id="A0A9W6TWJ2"/>
<proteinExistence type="predicted"/>
<gene>
    <name evidence="1" type="ORF">Plil01_000824300</name>
</gene>